<protein>
    <recommendedName>
        <fullName evidence="4">Chemotaxis protein</fullName>
    </recommendedName>
</protein>
<evidence type="ECO:0008006" key="4">
    <source>
        <dbReference type="Google" id="ProtNLM"/>
    </source>
</evidence>
<evidence type="ECO:0000313" key="3">
    <source>
        <dbReference type="Proteomes" id="UP000477651"/>
    </source>
</evidence>
<dbReference type="EMBL" id="JAAGYR010000002">
    <property type="protein sequence ID" value="NEN75010.1"/>
    <property type="molecule type" value="Genomic_DNA"/>
</dbReference>
<evidence type="ECO:0000313" key="2">
    <source>
        <dbReference type="EMBL" id="NEN75010.1"/>
    </source>
</evidence>
<name>A0A6L9Y3L3_9BURK</name>
<proteinExistence type="predicted"/>
<reference evidence="2 3" key="1">
    <citation type="submission" date="2020-02" db="EMBL/GenBank/DDBJ databases">
        <title>Pelistega sp. NLN82 were isolated from wild rodents of the Hainan Island.</title>
        <authorList>
            <person name="Niu N."/>
            <person name="Zhou J."/>
        </authorList>
    </citation>
    <scope>NUCLEOTIDE SEQUENCE [LARGE SCALE GENOMIC DNA]</scope>
    <source>
        <strain evidence="2 3">NLN82</strain>
    </source>
</reference>
<sequence>MAIPLVIGVALGAAGIYKGAKAVMDNNDAKDLDDSAKSIVRRAESALEASKEKTQKSLSELGEKKVYNLQERIEPFIQHFQKIKNIDLTSPVLSNMTVNEFSNVVIGELQSQVDFVTSAGLGVAGGATGGALVAYGAYSGVMLLGTASTGTAIGTLTGAAATNATLAWLGGGSIAAGGGGVAAGTLALGALAAGPALAVAGFYMSSKAKENLENARSNIAQARQFRDAAQTSITLLDGIHEVTVSVLEVLSEMSKQSRRQLKALQKVFEEQGYDYSLYDNKAKETVMKNIKVTQVMKTIIDTAILDEDGNLLNDAKSNILQLTEYVNNDLTGQLPSA</sequence>
<keyword evidence="1" id="KW-0175">Coiled coil</keyword>
<dbReference type="RefSeq" id="WP_163763771.1">
    <property type="nucleotide sequence ID" value="NZ_JAAGYR010000002.1"/>
</dbReference>
<keyword evidence="3" id="KW-1185">Reference proteome</keyword>
<gene>
    <name evidence="2" type="ORF">F9B74_01525</name>
</gene>
<dbReference type="AlphaFoldDB" id="A0A6L9Y3L3"/>
<comment type="caution">
    <text evidence="2">The sequence shown here is derived from an EMBL/GenBank/DDBJ whole genome shotgun (WGS) entry which is preliminary data.</text>
</comment>
<accession>A0A6L9Y3L3</accession>
<evidence type="ECO:0000256" key="1">
    <source>
        <dbReference type="SAM" id="Coils"/>
    </source>
</evidence>
<organism evidence="2 3">
    <name type="scientific">Pelistega ratti</name>
    <dbReference type="NCBI Taxonomy" id="2652177"/>
    <lineage>
        <taxon>Bacteria</taxon>
        <taxon>Pseudomonadati</taxon>
        <taxon>Pseudomonadota</taxon>
        <taxon>Betaproteobacteria</taxon>
        <taxon>Burkholderiales</taxon>
        <taxon>Alcaligenaceae</taxon>
        <taxon>Pelistega</taxon>
    </lineage>
</organism>
<feature type="coiled-coil region" evidence="1">
    <location>
        <begin position="205"/>
        <end position="267"/>
    </location>
</feature>
<dbReference type="Proteomes" id="UP000477651">
    <property type="component" value="Unassembled WGS sequence"/>
</dbReference>